<dbReference type="InterPro" id="IPR002781">
    <property type="entry name" value="TM_pro_TauE-like"/>
</dbReference>
<dbReference type="EMBL" id="FQUY01000005">
    <property type="protein sequence ID" value="SHE75001.1"/>
    <property type="molecule type" value="Genomic_DNA"/>
</dbReference>
<dbReference type="PANTHER" id="PTHR43701">
    <property type="entry name" value="MEMBRANE TRANSPORTER PROTEIN MJ0441-RELATED"/>
    <property type="match status" value="1"/>
</dbReference>
<feature type="transmembrane region" description="Helical" evidence="6">
    <location>
        <begin position="44"/>
        <end position="69"/>
    </location>
</feature>
<dbReference type="OrthoDB" id="9774385at2"/>
<dbReference type="Proteomes" id="UP000184148">
    <property type="component" value="Unassembled WGS sequence"/>
</dbReference>
<keyword evidence="5 6" id="KW-0472">Membrane</keyword>
<evidence type="ECO:0000256" key="3">
    <source>
        <dbReference type="ARBA" id="ARBA00022692"/>
    </source>
</evidence>
<feature type="transmembrane region" description="Helical" evidence="6">
    <location>
        <begin position="301"/>
        <end position="320"/>
    </location>
</feature>
<proteinExistence type="inferred from homology"/>
<gene>
    <name evidence="7" type="ORF">SAMN02745133_01070</name>
</gene>
<dbReference type="STRING" id="1121429.SAMN02745133_01070"/>
<keyword evidence="6" id="KW-1003">Cell membrane</keyword>
<dbReference type="Pfam" id="PF01925">
    <property type="entry name" value="TauE"/>
    <property type="match status" value="1"/>
</dbReference>
<reference evidence="8" key="1">
    <citation type="submission" date="2016-11" db="EMBL/GenBank/DDBJ databases">
        <authorList>
            <person name="Varghese N."/>
            <person name="Submissions S."/>
        </authorList>
    </citation>
    <scope>NUCLEOTIDE SEQUENCE [LARGE SCALE GENOMIC DNA]</scope>
    <source>
        <strain evidence="8">DSM 12395</strain>
    </source>
</reference>
<evidence type="ECO:0000256" key="4">
    <source>
        <dbReference type="ARBA" id="ARBA00022989"/>
    </source>
</evidence>
<evidence type="ECO:0000313" key="7">
    <source>
        <dbReference type="EMBL" id="SHE75001.1"/>
    </source>
</evidence>
<evidence type="ECO:0000313" key="8">
    <source>
        <dbReference type="Proteomes" id="UP000184148"/>
    </source>
</evidence>
<sequence length="340" mass="36487">MLHLPIANADVNGWALLMIGFFVGILGGFFGIGGAFIVTPALNIFGFPMAFAIGTDIAHIFGKSIVATFKHALLRHVDFKLGLIMGLLGMYGVSLGKQSILYLEKIGQVGPTVRIIYIVLLFAVGIFMIKDYYHYSRLNEEQKVNVEKDKSKLVNWVQGLRMGPYISFPISNVKAISIWVIVFLSVFSGFISGFLGVGGGFVRVPILIYFLGLPTVMAVGTDLFAILITNSWGAYIYALAGKVEIIGALVMLVGAAVGAQIGSVATAYIKGMKIRLYFGITLLLAGAAVLLKQLLLPTLAGYLMLGSAAVLSGIIIYMLITSVRARAGLTDPADHTQLSK</sequence>
<feature type="transmembrane region" description="Helical" evidence="6">
    <location>
        <begin position="115"/>
        <end position="133"/>
    </location>
</feature>
<protein>
    <recommendedName>
        <fullName evidence="6">Probable membrane transporter protein</fullName>
    </recommendedName>
</protein>
<dbReference type="InterPro" id="IPR051598">
    <property type="entry name" value="TSUP/Inactive_protease-like"/>
</dbReference>
<feature type="transmembrane region" description="Helical" evidence="6">
    <location>
        <begin position="245"/>
        <end position="269"/>
    </location>
</feature>
<dbReference type="PANTHER" id="PTHR43701:SF12">
    <property type="entry name" value="MEMBRANE TRANSPORTER PROTEIN YTNM-RELATED"/>
    <property type="match status" value="1"/>
</dbReference>
<name>A0A1M4W165_9FIRM</name>
<comment type="subcellular location">
    <subcellularLocation>
        <location evidence="6">Cell membrane</location>
        <topology evidence="6">Multi-pass membrane protein</topology>
    </subcellularLocation>
    <subcellularLocation>
        <location evidence="1">Membrane</location>
        <topology evidence="1">Multi-pass membrane protein</topology>
    </subcellularLocation>
</comment>
<comment type="similarity">
    <text evidence="2 6">Belongs to the 4-toluene sulfonate uptake permease (TSUP) (TC 2.A.102) family.</text>
</comment>
<evidence type="ECO:0000256" key="1">
    <source>
        <dbReference type="ARBA" id="ARBA00004141"/>
    </source>
</evidence>
<feature type="transmembrane region" description="Helical" evidence="6">
    <location>
        <begin position="176"/>
        <end position="195"/>
    </location>
</feature>
<dbReference type="RefSeq" id="WP_073236857.1">
    <property type="nucleotide sequence ID" value="NZ_FQUY01000005.1"/>
</dbReference>
<dbReference type="AlphaFoldDB" id="A0A1M4W165"/>
<keyword evidence="4 6" id="KW-1133">Transmembrane helix</keyword>
<feature type="transmembrane region" description="Helical" evidence="6">
    <location>
        <begin position="276"/>
        <end position="295"/>
    </location>
</feature>
<dbReference type="GO" id="GO:0005886">
    <property type="term" value="C:plasma membrane"/>
    <property type="evidence" value="ECO:0007669"/>
    <property type="project" value="UniProtKB-SubCell"/>
</dbReference>
<keyword evidence="8" id="KW-1185">Reference proteome</keyword>
<feature type="transmembrane region" description="Helical" evidence="6">
    <location>
        <begin position="12"/>
        <end position="38"/>
    </location>
</feature>
<evidence type="ECO:0000256" key="2">
    <source>
        <dbReference type="ARBA" id="ARBA00009142"/>
    </source>
</evidence>
<evidence type="ECO:0000256" key="5">
    <source>
        <dbReference type="ARBA" id="ARBA00023136"/>
    </source>
</evidence>
<evidence type="ECO:0000256" key="6">
    <source>
        <dbReference type="RuleBase" id="RU363041"/>
    </source>
</evidence>
<accession>A0A1M4W165</accession>
<keyword evidence="3 6" id="KW-0812">Transmembrane</keyword>
<organism evidence="7 8">
    <name type="scientific">Desulforamulus putei DSM 12395</name>
    <dbReference type="NCBI Taxonomy" id="1121429"/>
    <lineage>
        <taxon>Bacteria</taxon>
        <taxon>Bacillati</taxon>
        <taxon>Bacillota</taxon>
        <taxon>Clostridia</taxon>
        <taxon>Eubacteriales</taxon>
        <taxon>Peptococcaceae</taxon>
        <taxon>Desulforamulus</taxon>
    </lineage>
</organism>
<feature type="transmembrane region" description="Helical" evidence="6">
    <location>
        <begin position="81"/>
        <end position="103"/>
    </location>
</feature>
<feature type="transmembrane region" description="Helical" evidence="6">
    <location>
        <begin position="207"/>
        <end position="233"/>
    </location>
</feature>